<dbReference type="Proteomes" id="UP000823865">
    <property type="component" value="Unassembled WGS sequence"/>
</dbReference>
<dbReference type="SUPFAM" id="SSF52540">
    <property type="entry name" value="P-loop containing nucleoside triphosphate hydrolases"/>
    <property type="match status" value="1"/>
</dbReference>
<evidence type="ECO:0000313" key="6">
    <source>
        <dbReference type="Proteomes" id="UP000823865"/>
    </source>
</evidence>
<reference evidence="5" key="2">
    <citation type="submission" date="2021-04" db="EMBL/GenBank/DDBJ databases">
        <authorList>
            <person name="Gilroy R."/>
        </authorList>
    </citation>
    <scope>NUCLEOTIDE SEQUENCE</scope>
    <source>
        <strain evidence="5">G3-2149</strain>
    </source>
</reference>
<evidence type="ECO:0000256" key="2">
    <source>
        <dbReference type="ARBA" id="ARBA00022741"/>
    </source>
</evidence>
<evidence type="ECO:0000256" key="3">
    <source>
        <dbReference type="ARBA" id="ARBA00022840"/>
    </source>
</evidence>
<dbReference type="InterPro" id="IPR003593">
    <property type="entry name" value="AAA+_ATPase"/>
</dbReference>
<organism evidence="5 6">
    <name type="scientific">Candidatus Paraprevotella stercoravium</name>
    <dbReference type="NCBI Taxonomy" id="2838725"/>
    <lineage>
        <taxon>Bacteria</taxon>
        <taxon>Pseudomonadati</taxon>
        <taxon>Bacteroidota</taxon>
        <taxon>Bacteroidia</taxon>
        <taxon>Bacteroidales</taxon>
        <taxon>Prevotellaceae</taxon>
        <taxon>Paraprevotella</taxon>
    </lineage>
</organism>
<name>A0A9E2L6P8_9BACT</name>
<keyword evidence="3 5" id="KW-0067">ATP-binding</keyword>
<dbReference type="InterPro" id="IPR051782">
    <property type="entry name" value="ABC_Transporter_VariousFunc"/>
</dbReference>
<reference evidence="5" key="1">
    <citation type="journal article" date="2021" name="PeerJ">
        <title>Extensive microbial diversity within the chicken gut microbiome revealed by metagenomics and culture.</title>
        <authorList>
            <person name="Gilroy R."/>
            <person name="Ravi A."/>
            <person name="Getino M."/>
            <person name="Pursley I."/>
            <person name="Horton D.L."/>
            <person name="Alikhan N.F."/>
            <person name="Baker D."/>
            <person name="Gharbi K."/>
            <person name="Hall N."/>
            <person name="Watson M."/>
            <person name="Adriaenssens E.M."/>
            <person name="Foster-Nyarko E."/>
            <person name="Jarju S."/>
            <person name="Secka A."/>
            <person name="Antonio M."/>
            <person name="Oren A."/>
            <person name="Chaudhuri R.R."/>
            <person name="La Ragione R."/>
            <person name="Hildebrand F."/>
            <person name="Pallen M.J."/>
        </authorList>
    </citation>
    <scope>NUCLEOTIDE SEQUENCE</scope>
    <source>
        <strain evidence="5">G3-2149</strain>
    </source>
</reference>
<gene>
    <name evidence="5" type="ORF">H9789_09245</name>
</gene>
<dbReference type="EMBL" id="JAHLFU010000195">
    <property type="protein sequence ID" value="MBU3853976.1"/>
    <property type="molecule type" value="Genomic_DNA"/>
</dbReference>
<dbReference type="GO" id="GO:0016887">
    <property type="term" value="F:ATP hydrolysis activity"/>
    <property type="evidence" value="ECO:0007669"/>
    <property type="project" value="InterPro"/>
</dbReference>
<protein>
    <submittedName>
        <fullName evidence="5">ABC transporter ATP-binding protein</fullName>
    </submittedName>
</protein>
<evidence type="ECO:0000256" key="1">
    <source>
        <dbReference type="ARBA" id="ARBA00022448"/>
    </source>
</evidence>
<dbReference type="InterPro" id="IPR027417">
    <property type="entry name" value="P-loop_NTPase"/>
</dbReference>
<dbReference type="PROSITE" id="PS50893">
    <property type="entry name" value="ABC_TRANSPORTER_2"/>
    <property type="match status" value="1"/>
</dbReference>
<dbReference type="Pfam" id="PF00005">
    <property type="entry name" value="ABC_tran"/>
    <property type="match status" value="1"/>
</dbReference>
<evidence type="ECO:0000259" key="4">
    <source>
        <dbReference type="PROSITE" id="PS50893"/>
    </source>
</evidence>
<dbReference type="SMART" id="SM00382">
    <property type="entry name" value="AAA"/>
    <property type="match status" value="1"/>
</dbReference>
<accession>A0A9E2L6P8</accession>
<keyword evidence="1" id="KW-0813">Transport</keyword>
<sequence length="287" mass="32336">MIRIEDISFAYRKGRKQVFRHFNAELELGGIYGLLGKNGAGKSTLLHLMAGLVAPSEGKVLLHGEEMSKRSVTSLQSLFLVPEEFSLPAVSLDRYVRYMAPFYPRFSAEILKRALDCFELSGDLHLDRLSMGQRKKVFVSFALAANTEWLLLDEPTNGLDIPGKRQFRKILVQEMNEERGVVISTHQVQDVEHLLDRLLIVDQGQALLQKTVAEVCETVRFAQTSDPDLLRRAIYQLPSLQGASVLLPNEDGVESNLDLELLFNALMEKREEVTALFAGQKKDHVAR</sequence>
<dbReference type="PANTHER" id="PTHR42939">
    <property type="entry name" value="ABC TRANSPORTER ATP-BINDING PROTEIN ALBC-RELATED"/>
    <property type="match status" value="1"/>
</dbReference>
<dbReference type="PANTHER" id="PTHR42939:SF1">
    <property type="entry name" value="ABC TRANSPORTER ATP-BINDING PROTEIN ALBC-RELATED"/>
    <property type="match status" value="1"/>
</dbReference>
<dbReference type="Gene3D" id="3.40.50.300">
    <property type="entry name" value="P-loop containing nucleotide triphosphate hydrolases"/>
    <property type="match status" value="1"/>
</dbReference>
<dbReference type="InterPro" id="IPR003439">
    <property type="entry name" value="ABC_transporter-like_ATP-bd"/>
</dbReference>
<dbReference type="GO" id="GO:0005524">
    <property type="term" value="F:ATP binding"/>
    <property type="evidence" value="ECO:0007669"/>
    <property type="project" value="UniProtKB-KW"/>
</dbReference>
<dbReference type="CDD" id="cd03230">
    <property type="entry name" value="ABC_DR_subfamily_A"/>
    <property type="match status" value="1"/>
</dbReference>
<evidence type="ECO:0000313" key="5">
    <source>
        <dbReference type="EMBL" id="MBU3853976.1"/>
    </source>
</evidence>
<dbReference type="AlphaFoldDB" id="A0A9E2L6P8"/>
<feature type="domain" description="ABC transporter" evidence="4">
    <location>
        <begin position="2"/>
        <end position="228"/>
    </location>
</feature>
<keyword evidence="2" id="KW-0547">Nucleotide-binding</keyword>
<proteinExistence type="predicted"/>
<comment type="caution">
    <text evidence="5">The sequence shown here is derived from an EMBL/GenBank/DDBJ whole genome shotgun (WGS) entry which is preliminary data.</text>
</comment>